<gene>
    <name evidence="2" type="ORF">pipiens_019548</name>
</gene>
<organism evidence="2 3">
    <name type="scientific">Culex pipiens pipiens</name>
    <name type="common">Northern house mosquito</name>
    <dbReference type="NCBI Taxonomy" id="38569"/>
    <lineage>
        <taxon>Eukaryota</taxon>
        <taxon>Metazoa</taxon>
        <taxon>Ecdysozoa</taxon>
        <taxon>Arthropoda</taxon>
        <taxon>Hexapoda</taxon>
        <taxon>Insecta</taxon>
        <taxon>Pterygota</taxon>
        <taxon>Neoptera</taxon>
        <taxon>Endopterygota</taxon>
        <taxon>Diptera</taxon>
        <taxon>Nematocera</taxon>
        <taxon>Culicoidea</taxon>
        <taxon>Culicidae</taxon>
        <taxon>Culicinae</taxon>
        <taxon>Culicini</taxon>
        <taxon>Culex</taxon>
        <taxon>Culex</taxon>
    </lineage>
</organism>
<protein>
    <submittedName>
        <fullName evidence="2">Uncharacterized protein</fullName>
    </submittedName>
</protein>
<evidence type="ECO:0000256" key="1">
    <source>
        <dbReference type="SAM" id="MobiDB-lite"/>
    </source>
</evidence>
<sequence>MAIQGLYGGTVKVLNPHYAPVVIGEGSGPVIEIHYNGINHYSSVLKEDETSTRKDRQQLIQANVEGGSSGPGAALEQKLPQQGKGSKLWEGGVEKEERSEVVVANRAEGGSDRKQGTGRGQWNPAGGDEKGMGGGLSLGDGLQSEYDDDRMVLDMETSN</sequence>
<dbReference type="EMBL" id="JBEHCU010002191">
    <property type="protein sequence ID" value="KAL1403027.1"/>
    <property type="molecule type" value="Genomic_DNA"/>
</dbReference>
<evidence type="ECO:0000313" key="3">
    <source>
        <dbReference type="Proteomes" id="UP001562425"/>
    </source>
</evidence>
<keyword evidence="3" id="KW-1185">Reference proteome</keyword>
<feature type="region of interest" description="Disordered" evidence="1">
    <location>
        <begin position="47"/>
        <end position="159"/>
    </location>
</feature>
<accession>A0ABD1DVS2</accession>
<evidence type="ECO:0000313" key="2">
    <source>
        <dbReference type="EMBL" id="KAL1403027.1"/>
    </source>
</evidence>
<dbReference type="AlphaFoldDB" id="A0ABD1DVS2"/>
<feature type="compositionally biased region" description="Basic and acidic residues" evidence="1">
    <location>
        <begin position="47"/>
        <end position="57"/>
    </location>
</feature>
<comment type="caution">
    <text evidence="2">The sequence shown here is derived from an EMBL/GenBank/DDBJ whole genome shotgun (WGS) entry which is preliminary data.</text>
</comment>
<reference evidence="2 3" key="1">
    <citation type="submission" date="2024-05" db="EMBL/GenBank/DDBJ databases">
        <title>Culex pipiens pipiens assembly and annotation.</title>
        <authorList>
            <person name="Alout H."/>
            <person name="Durand T."/>
        </authorList>
    </citation>
    <scope>NUCLEOTIDE SEQUENCE [LARGE SCALE GENOMIC DNA]</scope>
    <source>
        <strain evidence="2">HA-2024</strain>
        <tissue evidence="2">Whole body</tissue>
    </source>
</reference>
<name>A0ABD1DVS2_CULPP</name>
<proteinExistence type="predicted"/>
<dbReference type="Proteomes" id="UP001562425">
    <property type="component" value="Unassembled WGS sequence"/>
</dbReference>
<feature type="non-terminal residue" evidence="2">
    <location>
        <position position="159"/>
    </location>
</feature>